<dbReference type="EMBL" id="MU275920">
    <property type="protein sequence ID" value="KAI0046677.1"/>
    <property type="molecule type" value="Genomic_DNA"/>
</dbReference>
<reference evidence="1" key="2">
    <citation type="journal article" date="2022" name="New Phytol.">
        <title>Evolutionary transition to the ectomycorrhizal habit in the genomes of a hyperdiverse lineage of mushroom-forming fungi.</title>
        <authorList>
            <person name="Looney B."/>
            <person name="Miyauchi S."/>
            <person name="Morin E."/>
            <person name="Drula E."/>
            <person name="Courty P.E."/>
            <person name="Kohler A."/>
            <person name="Kuo A."/>
            <person name="LaButti K."/>
            <person name="Pangilinan J."/>
            <person name="Lipzen A."/>
            <person name="Riley R."/>
            <person name="Andreopoulos W."/>
            <person name="He G."/>
            <person name="Johnson J."/>
            <person name="Nolan M."/>
            <person name="Tritt A."/>
            <person name="Barry K.W."/>
            <person name="Grigoriev I.V."/>
            <person name="Nagy L.G."/>
            <person name="Hibbett D."/>
            <person name="Henrissat B."/>
            <person name="Matheny P.B."/>
            <person name="Labbe J."/>
            <person name="Martin F.M."/>
        </authorList>
    </citation>
    <scope>NUCLEOTIDE SEQUENCE</scope>
    <source>
        <strain evidence="1">FP105234-sp</strain>
    </source>
</reference>
<evidence type="ECO:0000313" key="1">
    <source>
        <dbReference type="EMBL" id="KAI0046677.1"/>
    </source>
</evidence>
<keyword evidence="2" id="KW-1185">Reference proteome</keyword>
<reference evidence="1" key="1">
    <citation type="submission" date="2021-02" db="EMBL/GenBank/DDBJ databases">
        <authorList>
            <consortium name="DOE Joint Genome Institute"/>
            <person name="Ahrendt S."/>
            <person name="Looney B.P."/>
            <person name="Miyauchi S."/>
            <person name="Morin E."/>
            <person name="Drula E."/>
            <person name="Courty P.E."/>
            <person name="Chicoki N."/>
            <person name="Fauchery L."/>
            <person name="Kohler A."/>
            <person name="Kuo A."/>
            <person name="Labutti K."/>
            <person name="Pangilinan J."/>
            <person name="Lipzen A."/>
            <person name="Riley R."/>
            <person name="Andreopoulos W."/>
            <person name="He G."/>
            <person name="Johnson J."/>
            <person name="Barry K.W."/>
            <person name="Grigoriev I.V."/>
            <person name="Nagy L."/>
            <person name="Hibbett D."/>
            <person name="Henrissat B."/>
            <person name="Matheny P.B."/>
            <person name="Labbe J."/>
            <person name="Martin F."/>
        </authorList>
    </citation>
    <scope>NUCLEOTIDE SEQUENCE</scope>
    <source>
        <strain evidence="1">FP105234-sp</strain>
    </source>
</reference>
<proteinExistence type="predicted"/>
<protein>
    <submittedName>
        <fullName evidence="1">Uncharacterized protein</fullName>
    </submittedName>
</protein>
<gene>
    <name evidence="1" type="ORF">FA95DRAFT_1573022</name>
</gene>
<dbReference type="Proteomes" id="UP000814033">
    <property type="component" value="Unassembled WGS sequence"/>
</dbReference>
<accession>A0ACB8RS52</accession>
<evidence type="ECO:0000313" key="2">
    <source>
        <dbReference type="Proteomes" id="UP000814033"/>
    </source>
</evidence>
<comment type="caution">
    <text evidence="1">The sequence shown here is derived from an EMBL/GenBank/DDBJ whole genome shotgun (WGS) entry which is preliminary data.</text>
</comment>
<sequence length="199" mass="20905">MAIVPDRMEGDALHTLCLCSVGISGAGEYAIGCTPSQRGRRRSSSALSSAKSEASARKASRDSSPGEEENAVDVHHNPATSFATTFVDVQSDGDLCTALTDASLSRPYAYPNQHPVVTPGPTTQKHCRHNSLSSGDGLDGRSFSNGQRARGRSPLVKRQGRHVKESPSDALRGIYASPLNSGKAAGTLTELLVLTSSVQ</sequence>
<name>A0ACB8RS52_9AGAM</name>
<organism evidence="1 2">
    <name type="scientific">Auriscalpium vulgare</name>
    <dbReference type="NCBI Taxonomy" id="40419"/>
    <lineage>
        <taxon>Eukaryota</taxon>
        <taxon>Fungi</taxon>
        <taxon>Dikarya</taxon>
        <taxon>Basidiomycota</taxon>
        <taxon>Agaricomycotina</taxon>
        <taxon>Agaricomycetes</taxon>
        <taxon>Russulales</taxon>
        <taxon>Auriscalpiaceae</taxon>
        <taxon>Auriscalpium</taxon>
    </lineage>
</organism>